<dbReference type="OrthoDB" id="92887at2"/>
<evidence type="ECO:0000313" key="7">
    <source>
        <dbReference type="EMBL" id="MCP2370799.1"/>
    </source>
</evidence>
<dbReference type="GO" id="GO:0005886">
    <property type="term" value="C:plasma membrane"/>
    <property type="evidence" value="ECO:0007669"/>
    <property type="project" value="UniProtKB-ARBA"/>
</dbReference>
<feature type="transmembrane region" description="Helical" evidence="6">
    <location>
        <begin position="167"/>
        <end position="192"/>
    </location>
</feature>
<dbReference type="PANTHER" id="PTHR33514">
    <property type="entry name" value="PROTEIN ABCI12, CHLOROPLASTIC"/>
    <property type="match status" value="1"/>
</dbReference>
<accession>A0A9X2H7F3</accession>
<dbReference type="EMBL" id="JAMZDY010000001">
    <property type="protein sequence ID" value="MCP2370799.1"/>
    <property type="molecule type" value="Genomic_DNA"/>
</dbReference>
<gene>
    <name evidence="7" type="ORF">BJ978_001475</name>
</gene>
<feature type="compositionally biased region" description="Low complexity" evidence="5">
    <location>
        <begin position="1"/>
        <end position="14"/>
    </location>
</feature>
<comment type="subcellular location">
    <subcellularLocation>
        <location evidence="1">Membrane</location>
        <topology evidence="1">Multi-pass membrane protein</topology>
    </subcellularLocation>
</comment>
<dbReference type="CDD" id="cd16914">
    <property type="entry name" value="EcfT"/>
    <property type="match status" value="1"/>
</dbReference>
<proteinExistence type="predicted"/>
<feature type="transmembrane region" description="Helical" evidence="6">
    <location>
        <begin position="118"/>
        <end position="141"/>
    </location>
</feature>
<evidence type="ECO:0000256" key="5">
    <source>
        <dbReference type="SAM" id="MobiDB-lite"/>
    </source>
</evidence>
<dbReference type="RefSeq" id="WP_156999195.1">
    <property type="nucleotide sequence ID" value="NZ_BAAANU010000024.1"/>
</dbReference>
<comment type="caution">
    <text evidence="7">The sequence shown here is derived from an EMBL/GenBank/DDBJ whole genome shotgun (WGS) entry which is preliminary data.</text>
</comment>
<dbReference type="InterPro" id="IPR003339">
    <property type="entry name" value="ABC/ECF_trnsptr_transmembrane"/>
</dbReference>
<dbReference type="AlphaFoldDB" id="A0A9X2H7F3"/>
<name>A0A9X2H7F3_9MICO</name>
<protein>
    <submittedName>
        <fullName evidence="7">Energy-coupling factor transport system permease protein</fullName>
    </submittedName>
</protein>
<sequence>MSAADTAAAAGRGAQRLETSAPHPAGRAAQRLETSGTRPPDPARTPPRPTVAPRDPYAEQAPTSGIRFLHRLNPLAKFAAPLPVMLALIFTRGIAIPLAFIVVALGLLVVGARLSGRALAALLLGVPVAILVLGLSFGIWVDPDRIENGSAAASVVLLEIGDWRFTLAAYLVGLATALRIAALLMLSLIAGLTTSGPELVRALVQNLRVPYRIGYTALAALRFVPRFGHELEVIRAAHRVRGTDAGRGPFAAVQRTVGTAIPLLASAIRHAERVALAMDARAFGAHPTRTERTISRWRARDTVFVLLFWTVSFGIYWWALQAGLGGVTPDRTEVGL</sequence>
<keyword evidence="3 6" id="KW-1133">Transmembrane helix</keyword>
<organism evidence="7 8">
    <name type="scientific">Agromyces terreus</name>
    <dbReference type="NCBI Taxonomy" id="424795"/>
    <lineage>
        <taxon>Bacteria</taxon>
        <taxon>Bacillati</taxon>
        <taxon>Actinomycetota</taxon>
        <taxon>Actinomycetes</taxon>
        <taxon>Micrococcales</taxon>
        <taxon>Microbacteriaceae</taxon>
        <taxon>Agromyces</taxon>
    </lineage>
</organism>
<evidence type="ECO:0000256" key="4">
    <source>
        <dbReference type="ARBA" id="ARBA00023136"/>
    </source>
</evidence>
<dbReference type="PANTHER" id="PTHR33514:SF13">
    <property type="entry name" value="PROTEIN ABCI12, CHLOROPLASTIC"/>
    <property type="match status" value="1"/>
</dbReference>
<evidence type="ECO:0000256" key="6">
    <source>
        <dbReference type="SAM" id="Phobius"/>
    </source>
</evidence>
<dbReference type="Pfam" id="PF02361">
    <property type="entry name" value="CbiQ"/>
    <property type="match status" value="1"/>
</dbReference>
<keyword evidence="4 6" id="KW-0472">Membrane</keyword>
<evidence type="ECO:0000256" key="2">
    <source>
        <dbReference type="ARBA" id="ARBA00022692"/>
    </source>
</evidence>
<feature type="compositionally biased region" description="Pro residues" evidence="5">
    <location>
        <begin position="39"/>
        <end position="50"/>
    </location>
</feature>
<feature type="region of interest" description="Disordered" evidence="5">
    <location>
        <begin position="1"/>
        <end position="57"/>
    </location>
</feature>
<keyword evidence="8" id="KW-1185">Reference proteome</keyword>
<evidence type="ECO:0000313" key="8">
    <source>
        <dbReference type="Proteomes" id="UP001139722"/>
    </source>
</evidence>
<reference evidence="7" key="1">
    <citation type="submission" date="2022-06" db="EMBL/GenBank/DDBJ databases">
        <title>Sequencing the genomes of 1000 actinobacteria strains.</title>
        <authorList>
            <person name="Klenk H.-P."/>
        </authorList>
    </citation>
    <scope>NUCLEOTIDE SEQUENCE</scope>
    <source>
        <strain evidence="7">DSM 22016</strain>
    </source>
</reference>
<evidence type="ECO:0000256" key="1">
    <source>
        <dbReference type="ARBA" id="ARBA00004141"/>
    </source>
</evidence>
<feature type="transmembrane region" description="Helical" evidence="6">
    <location>
        <begin position="84"/>
        <end position="111"/>
    </location>
</feature>
<feature type="transmembrane region" description="Helical" evidence="6">
    <location>
        <begin position="302"/>
        <end position="320"/>
    </location>
</feature>
<keyword evidence="2 6" id="KW-0812">Transmembrane</keyword>
<evidence type="ECO:0000256" key="3">
    <source>
        <dbReference type="ARBA" id="ARBA00022989"/>
    </source>
</evidence>
<dbReference type="Proteomes" id="UP001139722">
    <property type="component" value="Unassembled WGS sequence"/>
</dbReference>